<dbReference type="PANTHER" id="PTHR43066:SF26">
    <property type="entry name" value="RHOMBOID PROTEASE GLPG"/>
    <property type="match status" value="1"/>
</dbReference>
<evidence type="ECO:0000256" key="1">
    <source>
        <dbReference type="ARBA" id="ARBA00004141"/>
    </source>
</evidence>
<keyword evidence="10" id="KW-1185">Reference proteome</keyword>
<organism evidence="9 10">
    <name type="scientific">Pseudovibrio denitrificans</name>
    <dbReference type="NCBI Taxonomy" id="258256"/>
    <lineage>
        <taxon>Bacteria</taxon>
        <taxon>Pseudomonadati</taxon>
        <taxon>Pseudomonadota</taxon>
        <taxon>Alphaproteobacteria</taxon>
        <taxon>Hyphomicrobiales</taxon>
        <taxon>Stappiaceae</taxon>
        <taxon>Pseudovibrio</taxon>
    </lineage>
</organism>
<dbReference type="Proteomes" id="UP000183371">
    <property type="component" value="Unassembled WGS sequence"/>
</dbReference>
<evidence type="ECO:0000256" key="3">
    <source>
        <dbReference type="ARBA" id="ARBA00022519"/>
    </source>
</evidence>
<dbReference type="GO" id="GO:0016020">
    <property type="term" value="C:membrane"/>
    <property type="evidence" value="ECO:0007669"/>
    <property type="project" value="UniProtKB-SubCell"/>
</dbReference>
<evidence type="ECO:0000256" key="4">
    <source>
        <dbReference type="ARBA" id="ARBA00022692"/>
    </source>
</evidence>
<name>A0A1I6ZT61_9HYPH</name>
<evidence type="ECO:0000256" key="5">
    <source>
        <dbReference type="ARBA" id="ARBA00022989"/>
    </source>
</evidence>
<evidence type="ECO:0000256" key="2">
    <source>
        <dbReference type="ARBA" id="ARBA00022475"/>
    </source>
</evidence>
<dbReference type="Pfam" id="PF01694">
    <property type="entry name" value="Rhomboid"/>
    <property type="match status" value="1"/>
</dbReference>
<feature type="transmembrane region" description="Helical" evidence="7">
    <location>
        <begin position="90"/>
        <end position="113"/>
    </location>
</feature>
<feature type="transmembrane region" description="Helical" evidence="7">
    <location>
        <begin position="203"/>
        <end position="225"/>
    </location>
</feature>
<dbReference type="GO" id="GO:0006508">
    <property type="term" value="P:proteolysis"/>
    <property type="evidence" value="ECO:0007669"/>
    <property type="project" value="UniProtKB-KW"/>
</dbReference>
<evidence type="ECO:0000256" key="6">
    <source>
        <dbReference type="ARBA" id="ARBA00023136"/>
    </source>
</evidence>
<dbReference type="InterPro" id="IPR035952">
    <property type="entry name" value="Rhomboid-like_sf"/>
</dbReference>
<dbReference type="Gene3D" id="1.20.1540.10">
    <property type="entry name" value="Rhomboid-like"/>
    <property type="match status" value="1"/>
</dbReference>
<gene>
    <name evidence="9" type="ORF">SAMN05444141_102587</name>
</gene>
<proteinExistence type="predicted"/>
<keyword evidence="2" id="KW-1003">Cell membrane</keyword>
<dbReference type="EMBL" id="FPBD01000002">
    <property type="protein sequence ID" value="SFT65797.1"/>
    <property type="molecule type" value="Genomic_DNA"/>
</dbReference>
<keyword evidence="9" id="KW-0645">Protease</keyword>
<keyword evidence="9" id="KW-0378">Hydrolase</keyword>
<feature type="transmembrane region" description="Helical" evidence="7">
    <location>
        <begin position="25"/>
        <end position="46"/>
    </location>
</feature>
<evidence type="ECO:0000259" key="8">
    <source>
        <dbReference type="Pfam" id="PF01694"/>
    </source>
</evidence>
<feature type="transmembrane region" description="Helical" evidence="7">
    <location>
        <begin position="125"/>
        <end position="143"/>
    </location>
</feature>
<evidence type="ECO:0000313" key="10">
    <source>
        <dbReference type="Proteomes" id="UP000183371"/>
    </source>
</evidence>
<keyword evidence="5 7" id="KW-1133">Transmembrane helix</keyword>
<keyword evidence="3" id="KW-0997">Cell inner membrane</keyword>
<accession>A0A1I6ZT61</accession>
<feature type="transmembrane region" description="Helical" evidence="7">
    <location>
        <begin position="149"/>
        <end position="170"/>
    </location>
</feature>
<feature type="domain" description="Peptidase S54 rhomboid" evidence="8">
    <location>
        <begin position="85"/>
        <end position="247"/>
    </location>
</feature>
<dbReference type="GO" id="GO:0004252">
    <property type="term" value="F:serine-type endopeptidase activity"/>
    <property type="evidence" value="ECO:0007669"/>
    <property type="project" value="InterPro"/>
</dbReference>
<keyword evidence="4 7" id="KW-0812">Transmembrane</keyword>
<protein>
    <submittedName>
        <fullName evidence="9">Membrane associated serine protease, rhomboid family</fullName>
    </submittedName>
</protein>
<keyword evidence="6 7" id="KW-0472">Membrane</keyword>
<comment type="subcellular location">
    <subcellularLocation>
        <location evidence="1">Membrane</location>
        <topology evidence="1">Multi-pass membrane protein</topology>
    </subcellularLocation>
</comment>
<dbReference type="RefSeq" id="WP_054782799.1">
    <property type="nucleotide sequence ID" value="NZ_FPBD01000002.1"/>
</dbReference>
<dbReference type="SUPFAM" id="SSF144091">
    <property type="entry name" value="Rhomboid-like"/>
    <property type="match status" value="1"/>
</dbReference>
<evidence type="ECO:0000313" key="9">
    <source>
        <dbReference type="EMBL" id="SFT65797.1"/>
    </source>
</evidence>
<dbReference type="InterPro" id="IPR022764">
    <property type="entry name" value="Peptidase_S54_rhomboid_dom"/>
</dbReference>
<feature type="transmembrane region" description="Helical" evidence="7">
    <location>
        <begin position="231"/>
        <end position="250"/>
    </location>
</feature>
<reference evidence="10" key="1">
    <citation type="submission" date="2016-10" db="EMBL/GenBank/DDBJ databases">
        <authorList>
            <person name="Varghese N."/>
            <person name="Submissions S."/>
        </authorList>
    </citation>
    <scope>NUCLEOTIDE SEQUENCE [LARGE SCALE GENOMIC DNA]</scope>
    <source>
        <strain evidence="10">DSM 17465</strain>
    </source>
</reference>
<dbReference type="PANTHER" id="PTHR43066">
    <property type="entry name" value="RHOMBOID-RELATED PROTEIN"/>
    <property type="match status" value="1"/>
</dbReference>
<sequence>MNQSNEEHQGPDGPYFHRPAREPMFNLPTVVVGLSLILIGIHLVRAYILSPNEEVQTLLLFAFWPVRYVSGFMAQYSWPGETASAVWSFLTYGFLHGSAEHIGFNVLWMAVFGSAVARRFGATRFLLLSAVCAIAGAGAHLATNWGDQVPVIGASAAVSGQMAASLRFIFEAGGPMSSFRRHDTHAYAVPARPLLEALSDRRVLTFILVWFGLNFLFGVWSAPIAGEGVSIAWQAHVGGFVAGLILFPLLDPIKRRWS</sequence>
<dbReference type="AlphaFoldDB" id="A0A1I6ZT61"/>
<evidence type="ECO:0000256" key="7">
    <source>
        <dbReference type="SAM" id="Phobius"/>
    </source>
</evidence>